<accession>U4LDY2</accession>
<sequence length="125" mass="14088">MSGATDIGTHEPSTRVAALRDTGFPEPLSEERNTTIPHPDAAPYSELPEALIEEHKRRRLSRMMPGKHRNKSPTDIENEMYSGLETEENYDGQGGVEDWGRTKEKKHRHEGLVKKVLHKLSCGTV</sequence>
<gene>
    <name evidence="2" type="ORF">PCON_08431</name>
</gene>
<keyword evidence="3" id="KW-1185">Reference proteome</keyword>
<evidence type="ECO:0000313" key="2">
    <source>
        <dbReference type="EMBL" id="CCX30289.1"/>
    </source>
</evidence>
<dbReference type="OrthoDB" id="5209158at2759"/>
<name>U4LDY2_PYROM</name>
<evidence type="ECO:0000256" key="1">
    <source>
        <dbReference type="SAM" id="MobiDB-lite"/>
    </source>
</evidence>
<proteinExistence type="predicted"/>
<reference evidence="2 3" key="1">
    <citation type="journal article" date="2013" name="PLoS Genet.">
        <title>The genome and development-dependent transcriptomes of Pyronema confluens: a window into fungal evolution.</title>
        <authorList>
            <person name="Traeger S."/>
            <person name="Altegoer F."/>
            <person name="Freitag M."/>
            <person name="Gabaldon T."/>
            <person name="Kempken F."/>
            <person name="Kumar A."/>
            <person name="Marcet-Houben M."/>
            <person name="Poggeler S."/>
            <person name="Stajich J.E."/>
            <person name="Nowrousian M."/>
        </authorList>
    </citation>
    <scope>NUCLEOTIDE SEQUENCE [LARGE SCALE GENOMIC DNA]</scope>
    <source>
        <strain evidence="3">CBS 100304</strain>
        <tissue evidence="2">Vegetative mycelium</tissue>
    </source>
</reference>
<dbReference type="EMBL" id="HF935433">
    <property type="protein sequence ID" value="CCX30289.1"/>
    <property type="molecule type" value="Genomic_DNA"/>
</dbReference>
<organism evidence="2 3">
    <name type="scientific">Pyronema omphalodes (strain CBS 100304)</name>
    <name type="common">Pyronema confluens</name>
    <dbReference type="NCBI Taxonomy" id="1076935"/>
    <lineage>
        <taxon>Eukaryota</taxon>
        <taxon>Fungi</taxon>
        <taxon>Dikarya</taxon>
        <taxon>Ascomycota</taxon>
        <taxon>Pezizomycotina</taxon>
        <taxon>Pezizomycetes</taxon>
        <taxon>Pezizales</taxon>
        <taxon>Pyronemataceae</taxon>
        <taxon>Pyronema</taxon>
    </lineage>
</organism>
<feature type="compositionally biased region" description="Basic residues" evidence="1">
    <location>
        <begin position="56"/>
        <end position="71"/>
    </location>
</feature>
<dbReference type="AlphaFoldDB" id="U4LDY2"/>
<dbReference type="Proteomes" id="UP000018144">
    <property type="component" value="Unassembled WGS sequence"/>
</dbReference>
<feature type="region of interest" description="Disordered" evidence="1">
    <location>
        <begin position="1"/>
        <end position="110"/>
    </location>
</feature>
<protein>
    <submittedName>
        <fullName evidence="2">Uncharacterized protein</fullName>
    </submittedName>
</protein>
<evidence type="ECO:0000313" key="3">
    <source>
        <dbReference type="Proteomes" id="UP000018144"/>
    </source>
</evidence>